<dbReference type="Pfam" id="PF12323">
    <property type="entry name" value="HTH_OrfB_IS605"/>
    <property type="match status" value="1"/>
</dbReference>
<accession>A0AAW6UAE2</accession>
<comment type="caution">
    <text evidence="2">The sequence shown here is derived from an EMBL/GenBank/DDBJ whole genome shotgun (WGS) entry which is preliminary data.</text>
</comment>
<dbReference type="RefSeq" id="WP_282840278.1">
    <property type="nucleotide sequence ID" value="NZ_JASCXW010000087.1"/>
</dbReference>
<proteinExistence type="predicted"/>
<evidence type="ECO:0000313" key="3">
    <source>
        <dbReference type="Proteomes" id="UP001431532"/>
    </source>
</evidence>
<evidence type="ECO:0000313" key="2">
    <source>
        <dbReference type="EMBL" id="MDI6453820.1"/>
    </source>
</evidence>
<protein>
    <submittedName>
        <fullName evidence="2">Helix-turn-helix domain-containing protein</fullName>
    </submittedName>
</protein>
<feature type="domain" description="Transposase putative helix-turn-helix" evidence="1">
    <location>
        <begin position="5"/>
        <end position="46"/>
    </location>
</feature>
<organism evidence="2 3">
    <name type="scientific">Peloplasma aerotolerans</name>
    <dbReference type="NCBI Taxonomy" id="3044389"/>
    <lineage>
        <taxon>Bacteria</taxon>
        <taxon>Bacillati</taxon>
        <taxon>Mycoplasmatota</taxon>
        <taxon>Mollicutes</taxon>
        <taxon>Acholeplasmatales</taxon>
        <taxon>Acholeplasmataceae</taxon>
        <taxon>Peloplasma</taxon>
    </lineage>
</organism>
<dbReference type="AlphaFoldDB" id="A0AAW6UAE2"/>
<reference evidence="2" key="1">
    <citation type="submission" date="2023-05" db="EMBL/GenBank/DDBJ databases">
        <title>Mariniplasma microaerophilum sp. nov., a novel anaerobic mollicute isolated from terrestrial mud volcano, Taman Peninsula, Russia.</title>
        <authorList>
            <person name="Khomyakova M.A."/>
            <person name="Merkel A.Y."/>
            <person name="Slobodkin A.I."/>
        </authorList>
    </citation>
    <scope>NUCLEOTIDE SEQUENCE</scope>
    <source>
        <strain evidence="2">M4Ah</strain>
    </source>
</reference>
<sequence>MNETMKGYVYRLKPTIRQINLINQTFGCVRKMWNLLLLERKSIYELYGSILSY</sequence>
<dbReference type="InterPro" id="IPR021027">
    <property type="entry name" value="Transposase_put_HTH"/>
</dbReference>
<dbReference type="EMBL" id="JASCXW010000087">
    <property type="protein sequence ID" value="MDI6453820.1"/>
    <property type="molecule type" value="Genomic_DNA"/>
</dbReference>
<name>A0AAW6UAE2_9MOLU</name>
<gene>
    <name evidence="2" type="ORF">QJ521_09670</name>
</gene>
<dbReference type="Proteomes" id="UP001431532">
    <property type="component" value="Unassembled WGS sequence"/>
</dbReference>
<evidence type="ECO:0000259" key="1">
    <source>
        <dbReference type="Pfam" id="PF12323"/>
    </source>
</evidence>
<keyword evidence="3" id="KW-1185">Reference proteome</keyword>